<accession>A0ABX4E4S3</accession>
<comment type="caution">
    <text evidence="1">The sequence shown here is derived from an EMBL/GenBank/DDBJ whole genome shotgun (WGS) entry which is preliminary data.</text>
</comment>
<dbReference type="EMBL" id="MWSK01000016">
    <property type="protein sequence ID" value="OXS73300.1"/>
    <property type="molecule type" value="Genomic_DNA"/>
</dbReference>
<name>A0ABX4E4S3_9BACI</name>
<proteinExistence type="predicted"/>
<keyword evidence="2" id="KW-1185">Reference proteome</keyword>
<organism evidence="1 2">
    <name type="scientific">Domibacillus enclensis</name>
    <dbReference type="NCBI Taxonomy" id="1017273"/>
    <lineage>
        <taxon>Bacteria</taxon>
        <taxon>Bacillati</taxon>
        <taxon>Bacillota</taxon>
        <taxon>Bacilli</taxon>
        <taxon>Bacillales</taxon>
        <taxon>Bacillaceae</taxon>
        <taxon>Domibacillus</taxon>
    </lineage>
</organism>
<sequence length="175" mass="20106">MGAETMKRTGYRGISFREAEQVVACQRYERMERRRFQGGIQARSIFGSGLYLISDAALAAQYAFCHAEAEGGERAAILKQEVNLERPLVINCRYSEMQLREDALDWKYKGKPLPNVRPEHIHAWLGRSTKEFALAHSFDGIVYHLDDSIIYYVAYFQDKQVRGIDLEYVFTLNGA</sequence>
<protein>
    <recommendedName>
        <fullName evidence="3">Poly [ADP-ribose] polymerase</fullName>
    </recommendedName>
</protein>
<evidence type="ECO:0008006" key="3">
    <source>
        <dbReference type="Google" id="ProtNLM"/>
    </source>
</evidence>
<reference evidence="2" key="1">
    <citation type="submission" date="2017-03" db="EMBL/GenBank/DDBJ databases">
        <title>Bacillus sp. V-88(T) DSM27956, whole genome shotgun sequencing project.</title>
        <authorList>
            <person name="Dastager S.G."/>
            <person name="Neurgaonkar P.S."/>
            <person name="Dharne M.S."/>
        </authorList>
    </citation>
    <scope>NUCLEOTIDE SEQUENCE [LARGE SCALE GENOMIC DNA]</scope>
    <source>
        <strain evidence="2">DSM 25145</strain>
    </source>
</reference>
<evidence type="ECO:0000313" key="1">
    <source>
        <dbReference type="EMBL" id="OXS73300.1"/>
    </source>
</evidence>
<evidence type="ECO:0000313" key="2">
    <source>
        <dbReference type="Proteomes" id="UP000215545"/>
    </source>
</evidence>
<gene>
    <name evidence="1" type="ORF">B1B05_18635</name>
</gene>
<dbReference type="Proteomes" id="UP000215545">
    <property type="component" value="Unassembled WGS sequence"/>
</dbReference>